<keyword evidence="7" id="KW-0479">Metal-binding</keyword>
<evidence type="ECO:0000256" key="7">
    <source>
        <dbReference type="PIRSR" id="PIRSR600715-1"/>
    </source>
</evidence>
<evidence type="ECO:0000313" key="9">
    <source>
        <dbReference type="EMBL" id="KTD18959.1"/>
    </source>
</evidence>
<feature type="transmembrane region" description="Helical" evidence="8">
    <location>
        <begin position="133"/>
        <end position="152"/>
    </location>
</feature>
<feature type="transmembrane region" description="Helical" evidence="8">
    <location>
        <begin position="212"/>
        <end position="230"/>
    </location>
</feature>
<feature type="transmembrane region" description="Helical" evidence="8">
    <location>
        <begin position="72"/>
        <end position="90"/>
    </location>
</feature>
<evidence type="ECO:0000256" key="1">
    <source>
        <dbReference type="ARBA" id="ARBA00004651"/>
    </source>
</evidence>
<feature type="transmembrane region" description="Helical" evidence="8">
    <location>
        <begin position="6"/>
        <end position="26"/>
    </location>
</feature>
<organism evidence="9 10">
    <name type="scientific">Legionella jordanis</name>
    <dbReference type="NCBI Taxonomy" id="456"/>
    <lineage>
        <taxon>Bacteria</taxon>
        <taxon>Pseudomonadati</taxon>
        <taxon>Pseudomonadota</taxon>
        <taxon>Gammaproteobacteria</taxon>
        <taxon>Legionellales</taxon>
        <taxon>Legionellaceae</taxon>
        <taxon>Legionella</taxon>
    </lineage>
</organism>
<dbReference type="RefSeq" id="WP_058469768.1">
    <property type="nucleotide sequence ID" value="NZ_CAXYJA010000002.1"/>
</dbReference>
<sequence>MFSLGTLFVVLICSWLLTGLIRRYALKVGMLDIPNHRSSHACPTPRGGGVSFVIMFLSGILILYSYELVDSSVMPIFMGSALAIALIGFIDDRIQISAKWRLLGHFTASAFAVYWLQGMPSIAFFFWTLPQGVLLNVVATFYAVWFLNLYNFMDGIDGLAAIQAVTVCLGGAFLYYLLGDFSAMLLPLLLGFAVLGFLYWNFPPAKIFMGDVGSGFLGFVLAILSIQAAHIKTELFYSWLILSAVFLTDATITLVRRGLAGQAVFEAHRSHAYQHAACHFGKHLPVTLAVLIINLFWLLPLASLAALNHMDGCLAVLLAYIPIVMLALKFKAGKAQGKPQTASLVEPQP</sequence>
<dbReference type="GO" id="GO:0071555">
    <property type="term" value="P:cell wall organization"/>
    <property type="evidence" value="ECO:0007669"/>
    <property type="project" value="TreeGrafter"/>
</dbReference>
<dbReference type="InterPro" id="IPR000715">
    <property type="entry name" value="Glycosyl_transferase_4"/>
</dbReference>
<feature type="binding site" evidence="7">
    <location>
        <position position="211"/>
    </location>
    <ligand>
        <name>Mg(2+)</name>
        <dbReference type="ChEBI" id="CHEBI:18420"/>
    </ligand>
</feature>
<keyword evidence="5 8" id="KW-1133">Transmembrane helix</keyword>
<keyword evidence="2" id="KW-1003">Cell membrane</keyword>
<dbReference type="Proteomes" id="UP000055035">
    <property type="component" value="Unassembled WGS sequence"/>
</dbReference>
<dbReference type="GO" id="GO:0046872">
    <property type="term" value="F:metal ion binding"/>
    <property type="evidence" value="ECO:0007669"/>
    <property type="project" value="UniProtKB-KW"/>
</dbReference>
<comment type="caution">
    <text evidence="9">The sequence shown here is derived from an EMBL/GenBank/DDBJ whole genome shotgun (WGS) entry which is preliminary data.</text>
</comment>
<reference evidence="9 10" key="1">
    <citation type="submission" date="2015-11" db="EMBL/GenBank/DDBJ databases">
        <title>Genomic analysis of 38 Legionella species identifies large and diverse effector repertoires.</title>
        <authorList>
            <person name="Burstein D."/>
            <person name="Amaro F."/>
            <person name="Zusman T."/>
            <person name="Lifshitz Z."/>
            <person name="Cohen O."/>
            <person name="Gilbert J.A."/>
            <person name="Pupko T."/>
            <person name="Shuman H.A."/>
            <person name="Segal G."/>
        </authorList>
    </citation>
    <scope>NUCLEOTIDE SEQUENCE [LARGE SCALE GENOMIC DNA]</scope>
    <source>
        <strain evidence="9 10">BL-540</strain>
    </source>
</reference>
<keyword evidence="7" id="KW-0460">Magnesium</keyword>
<evidence type="ECO:0000256" key="6">
    <source>
        <dbReference type="ARBA" id="ARBA00023136"/>
    </source>
</evidence>
<dbReference type="PANTHER" id="PTHR22926">
    <property type="entry name" value="PHOSPHO-N-ACETYLMURAMOYL-PENTAPEPTIDE-TRANSFERASE"/>
    <property type="match status" value="1"/>
</dbReference>
<name>A0A0W0VFT4_9GAMM</name>
<proteinExistence type="predicted"/>
<feature type="transmembrane region" description="Helical" evidence="8">
    <location>
        <begin position="184"/>
        <end position="200"/>
    </location>
</feature>
<dbReference type="CDD" id="cd06854">
    <property type="entry name" value="GT_WbpL_WbcO_like"/>
    <property type="match status" value="1"/>
</dbReference>
<dbReference type="EMBL" id="LNYJ01000003">
    <property type="protein sequence ID" value="KTD18959.1"/>
    <property type="molecule type" value="Genomic_DNA"/>
</dbReference>
<feature type="binding site" evidence="7">
    <location>
        <position position="151"/>
    </location>
    <ligand>
        <name>Mg(2+)</name>
        <dbReference type="ChEBI" id="CHEBI:18420"/>
    </ligand>
</feature>
<evidence type="ECO:0000256" key="8">
    <source>
        <dbReference type="SAM" id="Phobius"/>
    </source>
</evidence>
<dbReference type="STRING" id="456.Ljor_0182"/>
<feature type="transmembrane region" description="Helical" evidence="8">
    <location>
        <begin position="309"/>
        <end position="328"/>
    </location>
</feature>
<keyword evidence="6 8" id="KW-0472">Membrane</keyword>
<dbReference type="GO" id="GO:0005886">
    <property type="term" value="C:plasma membrane"/>
    <property type="evidence" value="ECO:0007669"/>
    <property type="project" value="UniProtKB-SubCell"/>
</dbReference>
<keyword evidence="4 8" id="KW-0812">Transmembrane</keyword>
<dbReference type="AlphaFoldDB" id="A0A0W0VFT4"/>
<dbReference type="Pfam" id="PF00953">
    <property type="entry name" value="Glycos_transf_4"/>
    <property type="match status" value="1"/>
</dbReference>
<dbReference type="PANTHER" id="PTHR22926:SF3">
    <property type="entry name" value="UNDECAPRENYL-PHOSPHATE ALPHA-N-ACETYLGLUCOSAMINYL 1-PHOSPHATE TRANSFERASE"/>
    <property type="match status" value="1"/>
</dbReference>
<dbReference type="GO" id="GO:0009103">
    <property type="term" value="P:lipopolysaccharide biosynthetic process"/>
    <property type="evidence" value="ECO:0007669"/>
    <property type="project" value="TreeGrafter"/>
</dbReference>
<dbReference type="GO" id="GO:0016757">
    <property type="term" value="F:glycosyltransferase activity"/>
    <property type="evidence" value="ECO:0007669"/>
    <property type="project" value="UniProtKB-KW"/>
</dbReference>
<gene>
    <name evidence="9" type="primary">wecA</name>
    <name evidence="9" type="ORF">Ljor_0182</name>
</gene>
<keyword evidence="9" id="KW-0328">Glycosyltransferase</keyword>
<comment type="subcellular location">
    <subcellularLocation>
        <location evidence="1">Cell membrane</location>
        <topology evidence="1">Multi-pass membrane protein</topology>
    </subcellularLocation>
</comment>
<feature type="transmembrane region" description="Helical" evidence="8">
    <location>
        <begin position="159"/>
        <end position="178"/>
    </location>
</feature>
<keyword evidence="10" id="KW-1185">Reference proteome</keyword>
<dbReference type="GO" id="GO:0044038">
    <property type="term" value="P:cell wall macromolecule biosynthetic process"/>
    <property type="evidence" value="ECO:0007669"/>
    <property type="project" value="TreeGrafter"/>
</dbReference>
<dbReference type="OrthoDB" id="9783652at2"/>
<protein>
    <submittedName>
        <fullName evidence="9">Alpha-N-acetylglucosaminyltransferase</fullName>
    </submittedName>
</protein>
<feature type="transmembrane region" description="Helical" evidence="8">
    <location>
        <begin position="276"/>
        <end position="297"/>
    </location>
</feature>
<keyword evidence="3 9" id="KW-0808">Transferase</keyword>
<evidence type="ECO:0000256" key="3">
    <source>
        <dbReference type="ARBA" id="ARBA00022679"/>
    </source>
</evidence>
<evidence type="ECO:0000313" key="10">
    <source>
        <dbReference type="Proteomes" id="UP000055035"/>
    </source>
</evidence>
<feature type="transmembrane region" description="Helical" evidence="8">
    <location>
        <begin position="47"/>
        <end position="66"/>
    </location>
</feature>
<feature type="transmembrane region" description="Helical" evidence="8">
    <location>
        <begin position="102"/>
        <end position="127"/>
    </location>
</feature>
<evidence type="ECO:0000256" key="2">
    <source>
        <dbReference type="ARBA" id="ARBA00022475"/>
    </source>
</evidence>
<evidence type="ECO:0000256" key="5">
    <source>
        <dbReference type="ARBA" id="ARBA00022989"/>
    </source>
</evidence>
<comment type="cofactor">
    <cofactor evidence="7">
        <name>Mg(2+)</name>
        <dbReference type="ChEBI" id="CHEBI:18420"/>
    </cofactor>
</comment>
<feature type="transmembrane region" description="Helical" evidence="8">
    <location>
        <begin position="236"/>
        <end position="255"/>
    </location>
</feature>
<dbReference type="PATRIC" id="fig|456.5.peg.199"/>
<dbReference type="GO" id="GO:0016780">
    <property type="term" value="F:phosphotransferase activity, for other substituted phosphate groups"/>
    <property type="evidence" value="ECO:0007669"/>
    <property type="project" value="InterPro"/>
</dbReference>
<accession>A0A0W0VFT4</accession>
<evidence type="ECO:0000256" key="4">
    <source>
        <dbReference type="ARBA" id="ARBA00022692"/>
    </source>
</evidence>